<dbReference type="STRING" id="596154.Alide2_2822"/>
<dbReference type="SUPFAM" id="SSF50494">
    <property type="entry name" value="Trypsin-like serine proteases"/>
    <property type="match status" value="1"/>
</dbReference>
<proteinExistence type="inferred from homology"/>
<dbReference type="CDD" id="cd00190">
    <property type="entry name" value="Tryp_SPc"/>
    <property type="match status" value="1"/>
</dbReference>
<reference evidence="6 7" key="2">
    <citation type="submission" date="2011-04" db="EMBL/GenBank/DDBJ databases">
        <title>Complete sequence of chromosome of Alicycliphilus denitrificans K601.</title>
        <authorList>
            <consortium name="US DOE Joint Genome Institute"/>
            <person name="Lucas S."/>
            <person name="Han J."/>
            <person name="Lapidus A."/>
            <person name="Cheng J.-F."/>
            <person name="Goodwin L."/>
            <person name="Pitluck S."/>
            <person name="Peters L."/>
            <person name="Zeytun A."/>
            <person name="Detter J.C."/>
            <person name="Han C."/>
            <person name="Tapia R."/>
            <person name="Land M."/>
            <person name="Hauser L."/>
            <person name="Kyrpides N."/>
            <person name="Ivanova N."/>
            <person name="Mikhailova N."/>
            <person name="Pagani I."/>
            <person name="Oosterkamp M."/>
            <person name="Pieper D."/>
            <person name="van Berkel W."/>
            <person name="Langenhoff A."/>
            <person name="Smidt H."/>
            <person name="Stams A."/>
            <person name="Woyke T."/>
        </authorList>
    </citation>
    <scope>NUCLEOTIDE SEQUENCE [LARGE SCALE GENOMIC DNA]</scope>
    <source>
        <strain evidence="7">DSM 14773 / CIP 107495 / K601</strain>
    </source>
</reference>
<dbReference type="InterPro" id="IPR009003">
    <property type="entry name" value="Peptidase_S1_PA"/>
</dbReference>
<dbReference type="Proteomes" id="UP000007938">
    <property type="component" value="Chromosome"/>
</dbReference>
<keyword evidence="7" id="KW-1185">Reference proteome</keyword>
<dbReference type="RefSeq" id="WP_013722368.1">
    <property type="nucleotide sequence ID" value="NC_015422.1"/>
</dbReference>
<evidence type="ECO:0000259" key="5">
    <source>
        <dbReference type="PROSITE" id="PS50240"/>
    </source>
</evidence>
<dbReference type="InterPro" id="IPR001254">
    <property type="entry name" value="Trypsin_dom"/>
</dbReference>
<evidence type="ECO:0000256" key="4">
    <source>
        <dbReference type="SAM" id="SignalP"/>
    </source>
</evidence>
<dbReference type="Pfam" id="PF00089">
    <property type="entry name" value="Trypsin"/>
    <property type="match status" value="1"/>
</dbReference>
<protein>
    <submittedName>
        <fullName evidence="6">Trypsin</fullName>
        <ecNumber evidence="6">3.4.21.4</ecNumber>
    </submittedName>
</protein>
<evidence type="ECO:0000313" key="6">
    <source>
        <dbReference type="EMBL" id="AEB85170.1"/>
    </source>
</evidence>
<dbReference type="PRINTS" id="PR00722">
    <property type="entry name" value="CHYMOTRYPSIN"/>
</dbReference>
<dbReference type="OrthoDB" id="9813836at2"/>
<dbReference type="PROSITE" id="PS00134">
    <property type="entry name" value="TRYPSIN_HIS"/>
    <property type="match status" value="1"/>
</dbReference>
<dbReference type="PANTHER" id="PTHR24276">
    <property type="entry name" value="POLYSERASE-RELATED"/>
    <property type="match status" value="1"/>
</dbReference>
<evidence type="ECO:0000256" key="1">
    <source>
        <dbReference type="ARBA" id="ARBA00007664"/>
    </source>
</evidence>
<evidence type="ECO:0000256" key="3">
    <source>
        <dbReference type="RuleBase" id="RU363034"/>
    </source>
</evidence>
<name>F4G426_ALIDK</name>
<dbReference type="PANTHER" id="PTHR24276:SF98">
    <property type="entry name" value="FI18310P1-RELATED"/>
    <property type="match status" value="1"/>
</dbReference>
<dbReference type="KEGG" id="adk:Alide2_2822"/>
<feature type="chain" id="PRO_5003314290" evidence="4">
    <location>
        <begin position="30"/>
        <end position="285"/>
    </location>
</feature>
<organism evidence="6 7">
    <name type="scientific">Alicycliphilus denitrificans (strain DSM 14773 / CIP 107495 / K601)</name>
    <dbReference type="NCBI Taxonomy" id="596154"/>
    <lineage>
        <taxon>Bacteria</taxon>
        <taxon>Pseudomonadati</taxon>
        <taxon>Pseudomonadota</taxon>
        <taxon>Betaproteobacteria</taxon>
        <taxon>Burkholderiales</taxon>
        <taxon>Comamonadaceae</taxon>
        <taxon>Alicycliphilus</taxon>
    </lineage>
</organism>
<dbReference type="InterPro" id="IPR018114">
    <property type="entry name" value="TRYPSIN_HIS"/>
</dbReference>
<dbReference type="InterPro" id="IPR043504">
    <property type="entry name" value="Peptidase_S1_PA_chymotrypsin"/>
</dbReference>
<dbReference type="InterPro" id="IPR001314">
    <property type="entry name" value="Peptidase_S1A"/>
</dbReference>
<dbReference type="InterPro" id="IPR033116">
    <property type="entry name" value="TRYPSIN_SER"/>
</dbReference>
<dbReference type="EMBL" id="CP002657">
    <property type="protein sequence ID" value="AEB85170.1"/>
    <property type="molecule type" value="Genomic_DNA"/>
</dbReference>
<keyword evidence="3" id="KW-0645">Protease</keyword>
<feature type="signal peptide" evidence="4">
    <location>
        <begin position="1"/>
        <end position="29"/>
    </location>
</feature>
<keyword evidence="2" id="KW-1015">Disulfide bond</keyword>
<dbReference type="PROSITE" id="PS50240">
    <property type="entry name" value="TRYPSIN_DOM"/>
    <property type="match status" value="1"/>
</dbReference>
<sequence length="285" mass="30023">MAPSTRPATNRRRLFLGLAVAGCGGLALAAAWQEGTKPYIYKGFKPDPSLELSWQVAIVLRKTPDAIRCGGAVIASRWVLTAAHCSDGIDASDVRVIANTRNLKDPARTVRRVNELETYYHQGLEYSASSRRFDAALLKLDQPIAAKPLELASAAEASLDAVGAKAQVFGWGITESGVFSTDLLAANVTIHPGATCQASGPGIPPLADTLMICAGGNVEDACSGDSGGPLVAELGGRQFVIGIVSRGVDCAKHQGAGIYTRVRALSTWISTMRAKHADPGEIEQR</sequence>
<accession>F4G426</accession>
<dbReference type="GO" id="GO:0004252">
    <property type="term" value="F:serine-type endopeptidase activity"/>
    <property type="evidence" value="ECO:0007669"/>
    <property type="project" value="UniProtKB-EC"/>
</dbReference>
<dbReference type="SMART" id="SM00020">
    <property type="entry name" value="Tryp_SPc"/>
    <property type="match status" value="1"/>
</dbReference>
<keyword evidence="4" id="KW-0732">Signal</keyword>
<gene>
    <name evidence="6" type="ordered locus">Alide2_2822</name>
</gene>
<keyword evidence="3 6" id="KW-0378">Hydrolase</keyword>
<dbReference type="eggNOG" id="COG5640">
    <property type="taxonomic scope" value="Bacteria"/>
</dbReference>
<dbReference type="HOGENOM" id="CLU_006842_7_0_4"/>
<keyword evidence="3" id="KW-0720">Serine protease</keyword>
<dbReference type="PROSITE" id="PS00135">
    <property type="entry name" value="TRYPSIN_SER"/>
    <property type="match status" value="1"/>
</dbReference>
<feature type="domain" description="Peptidase S1" evidence="5">
    <location>
        <begin position="40"/>
        <end position="274"/>
    </location>
</feature>
<comment type="similarity">
    <text evidence="1">Belongs to the peptidase S1 family.</text>
</comment>
<reference evidence="6 7" key="1">
    <citation type="journal article" date="2011" name="J. Bacteriol.">
        <title>Genome Sequences of Alicycliphilus denitrificans Strains BC and K601T.</title>
        <authorList>
            <person name="Oosterkamp M.J."/>
            <person name="Veuskens T."/>
            <person name="Plugge C.M."/>
            <person name="Langenhoff A.A."/>
            <person name="Gerritse J."/>
            <person name="van Berkel W.J."/>
            <person name="Pieper D.H."/>
            <person name="Junca H."/>
            <person name="Goodwin L.A."/>
            <person name="Daligault H.E."/>
            <person name="Bruce D.C."/>
            <person name="Detter J.C."/>
            <person name="Tapia R."/>
            <person name="Han C.S."/>
            <person name="Land M.L."/>
            <person name="Hauser L.J."/>
            <person name="Smidt H."/>
            <person name="Stams A.J."/>
        </authorList>
    </citation>
    <scope>NUCLEOTIDE SEQUENCE [LARGE SCALE GENOMIC DNA]</scope>
    <source>
        <strain evidence="7">DSM 14773 / CIP 107495 / K601</strain>
    </source>
</reference>
<dbReference type="Gene3D" id="2.40.10.10">
    <property type="entry name" value="Trypsin-like serine proteases"/>
    <property type="match status" value="1"/>
</dbReference>
<evidence type="ECO:0000313" key="7">
    <source>
        <dbReference type="Proteomes" id="UP000007938"/>
    </source>
</evidence>
<dbReference type="GO" id="GO:0006508">
    <property type="term" value="P:proteolysis"/>
    <property type="evidence" value="ECO:0007669"/>
    <property type="project" value="UniProtKB-KW"/>
</dbReference>
<dbReference type="InterPro" id="IPR050430">
    <property type="entry name" value="Peptidase_S1"/>
</dbReference>
<evidence type="ECO:0000256" key="2">
    <source>
        <dbReference type="ARBA" id="ARBA00023157"/>
    </source>
</evidence>
<dbReference type="EC" id="3.4.21.4" evidence="6"/>
<dbReference type="AlphaFoldDB" id="F4G426"/>